<dbReference type="Gene3D" id="1.10.357.10">
    <property type="entry name" value="Tetracycline Repressor, domain 2"/>
    <property type="match status" value="1"/>
</dbReference>
<gene>
    <name evidence="7" type="ORF">BJ999_008203</name>
</gene>
<dbReference type="GO" id="GO:0000976">
    <property type="term" value="F:transcription cis-regulatory region binding"/>
    <property type="evidence" value="ECO:0007669"/>
    <property type="project" value="TreeGrafter"/>
</dbReference>
<dbReference type="RefSeq" id="WP_179838180.1">
    <property type="nucleotide sequence ID" value="NZ_BMRD01000003.1"/>
</dbReference>
<accession>A0A7Y9GK31</accession>
<dbReference type="InterPro" id="IPR001647">
    <property type="entry name" value="HTH_TetR"/>
</dbReference>
<evidence type="ECO:0000256" key="1">
    <source>
        <dbReference type="ARBA" id="ARBA00022491"/>
    </source>
</evidence>
<evidence type="ECO:0000313" key="8">
    <source>
        <dbReference type="Proteomes" id="UP000591272"/>
    </source>
</evidence>
<evidence type="ECO:0000256" key="2">
    <source>
        <dbReference type="ARBA" id="ARBA00023015"/>
    </source>
</evidence>
<reference evidence="7 8" key="1">
    <citation type="submission" date="2020-07" db="EMBL/GenBank/DDBJ databases">
        <title>Sequencing the genomes of 1000 actinobacteria strains.</title>
        <authorList>
            <person name="Klenk H.-P."/>
        </authorList>
    </citation>
    <scope>NUCLEOTIDE SEQUENCE [LARGE SCALE GENOMIC DNA]</scope>
    <source>
        <strain evidence="7 8">DSM 43461</strain>
    </source>
</reference>
<organism evidence="7 8">
    <name type="scientific">Actinomadura citrea</name>
    <dbReference type="NCBI Taxonomy" id="46158"/>
    <lineage>
        <taxon>Bacteria</taxon>
        <taxon>Bacillati</taxon>
        <taxon>Actinomycetota</taxon>
        <taxon>Actinomycetes</taxon>
        <taxon>Streptosporangiales</taxon>
        <taxon>Thermomonosporaceae</taxon>
        <taxon>Actinomadura</taxon>
    </lineage>
</organism>
<dbReference type="GO" id="GO:0046677">
    <property type="term" value="P:response to antibiotic"/>
    <property type="evidence" value="ECO:0007669"/>
    <property type="project" value="InterPro"/>
</dbReference>
<keyword evidence="8" id="KW-1185">Reference proteome</keyword>
<dbReference type="PRINTS" id="PR00400">
    <property type="entry name" value="TETREPRESSOR"/>
</dbReference>
<evidence type="ECO:0000313" key="7">
    <source>
        <dbReference type="EMBL" id="NYE17907.1"/>
    </source>
</evidence>
<dbReference type="EMBL" id="JACCBT010000001">
    <property type="protein sequence ID" value="NYE17907.1"/>
    <property type="molecule type" value="Genomic_DNA"/>
</dbReference>
<keyword evidence="4" id="KW-0804">Transcription</keyword>
<dbReference type="PANTHER" id="PTHR30055">
    <property type="entry name" value="HTH-TYPE TRANSCRIPTIONAL REGULATOR RUTR"/>
    <property type="match status" value="1"/>
</dbReference>
<comment type="caution">
    <text evidence="7">The sequence shown here is derived from an EMBL/GenBank/DDBJ whole genome shotgun (WGS) entry which is preliminary data.</text>
</comment>
<sequence length="223" mass="24383">MALGLSDDGGVTRLDRARIARTALELLEAEGADAFSMRRLATALQIKSPSLYWHVRGKDELFDLLIDTVLGEVPLPEDDTRPWVEQLHEIGLALRRALLAHPQVAQLMPGRLAFGPNGLRLADHIIGVLRRAGFDERLAGYGYLLLMFYVVGFAAQETAFGKGPDNPARLAEISGFLSDLPSDRYPNLVAVADTLTARPGLTNRFERGLTGILTGLTQDRPTP</sequence>
<dbReference type="InterPro" id="IPR004111">
    <property type="entry name" value="Repressor_TetR_C"/>
</dbReference>
<feature type="DNA-binding region" description="H-T-H motif" evidence="5">
    <location>
        <begin position="36"/>
        <end position="55"/>
    </location>
</feature>
<protein>
    <submittedName>
        <fullName evidence="7">AcrR family transcriptional regulator</fullName>
    </submittedName>
</protein>
<keyword evidence="1" id="KW-0678">Repressor</keyword>
<dbReference type="Pfam" id="PF00440">
    <property type="entry name" value="TetR_N"/>
    <property type="match status" value="1"/>
</dbReference>
<dbReference type="InterPro" id="IPR036271">
    <property type="entry name" value="Tet_transcr_reg_TetR-rel_C_sf"/>
</dbReference>
<evidence type="ECO:0000259" key="6">
    <source>
        <dbReference type="PROSITE" id="PS50977"/>
    </source>
</evidence>
<dbReference type="GO" id="GO:0045892">
    <property type="term" value="P:negative regulation of DNA-templated transcription"/>
    <property type="evidence" value="ECO:0007669"/>
    <property type="project" value="InterPro"/>
</dbReference>
<dbReference type="Pfam" id="PF02909">
    <property type="entry name" value="TetR_C_1"/>
    <property type="match status" value="1"/>
</dbReference>
<proteinExistence type="predicted"/>
<dbReference type="SUPFAM" id="SSF48498">
    <property type="entry name" value="Tetracyclin repressor-like, C-terminal domain"/>
    <property type="match status" value="1"/>
</dbReference>
<evidence type="ECO:0000256" key="3">
    <source>
        <dbReference type="ARBA" id="ARBA00023125"/>
    </source>
</evidence>
<keyword evidence="2" id="KW-0805">Transcription regulation</keyword>
<dbReference type="SUPFAM" id="SSF46689">
    <property type="entry name" value="Homeodomain-like"/>
    <property type="match status" value="1"/>
</dbReference>
<dbReference type="InterPro" id="IPR009057">
    <property type="entry name" value="Homeodomain-like_sf"/>
</dbReference>
<evidence type="ECO:0000256" key="4">
    <source>
        <dbReference type="ARBA" id="ARBA00023163"/>
    </source>
</evidence>
<evidence type="ECO:0000256" key="5">
    <source>
        <dbReference type="PROSITE-ProRule" id="PRU00335"/>
    </source>
</evidence>
<name>A0A7Y9GK31_9ACTN</name>
<keyword evidence="3 5" id="KW-0238">DNA-binding</keyword>
<dbReference type="InterPro" id="IPR003012">
    <property type="entry name" value="Tet_transcr_reg_TetR"/>
</dbReference>
<dbReference type="Proteomes" id="UP000591272">
    <property type="component" value="Unassembled WGS sequence"/>
</dbReference>
<dbReference type="PANTHER" id="PTHR30055:SF151">
    <property type="entry name" value="TRANSCRIPTIONAL REGULATORY PROTEIN"/>
    <property type="match status" value="1"/>
</dbReference>
<feature type="domain" description="HTH tetR-type" evidence="6">
    <location>
        <begin position="13"/>
        <end position="73"/>
    </location>
</feature>
<dbReference type="AlphaFoldDB" id="A0A7Y9GK31"/>
<dbReference type="PROSITE" id="PS50977">
    <property type="entry name" value="HTH_TETR_2"/>
    <property type="match status" value="1"/>
</dbReference>
<dbReference type="InterPro" id="IPR050109">
    <property type="entry name" value="HTH-type_TetR-like_transc_reg"/>
</dbReference>
<dbReference type="GO" id="GO:0003700">
    <property type="term" value="F:DNA-binding transcription factor activity"/>
    <property type="evidence" value="ECO:0007669"/>
    <property type="project" value="TreeGrafter"/>
</dbReference>